<dbReference type="Gramene" id="ONIVA03G12910.2">
    <property type="protein sequence ID" value="ONIVA03G12910.2"/>
    <property type="gene ID" value="ONIVA03G12910"/>
</dbReference>
<dbReference type="EnsemblPlants" id="ONIVA03G12910.2">
    <property type="protein sequence ID" value="ONIVA03G12910.2"/>
    <property type="gene ID" value="ONIVA03G12910"/>
</dbReference>
<dbReference type="HOGENOM" id="CLU_1201485_0_0_1"/>
<proteinExistence type="predicted"/>
<accession>A0A0E0GKC2</accession>
<dbReference type="Proteomes" id="UP000006591">
    <property type="component" value="Chromosome 3"/>
</dbReference>
<feature type="region of interest" description="Disordered" evidence="1">
    <location>
        <begin position="118"/>
        <end position="138"/>
    </location>
</feature>
<protein>
    <submittedName>
        <fullName evidence="2">Uncharacterized protein</fullName>
    </submittedName>
</protein>
<organism evidence="2">
    <name type="scientific">Oryza nivara</name>
    <name type="common">Indian wild rice</name>
    <name type="synonym">Oryza sativa f. spontanea</name>
    <dbReference type="NCBI Taxonomy" id="4536"/>
    <lineage>
        <taxon>Eukaryota</taxon>
        <taxon>Viridiplantae</taxon>
        <taxon>Streptophyta</taxon>
        <taxon>Embryophyta</taxon>
        <taxon>Tracheophyta</taxon>
        <taxon>Spermatophyta</taxon>
        <taxon>Magnoliopsida</taxon>
        <taxon>Liliopsida</taxon>
        <taxon>Poales</taxon>
        <taxon>Poaceae</taxon>
        <taxon>BOP clade</taxon>
        <taxon>Oryzoideae</taxon>
        <taxon>Oryzeae</taxon>
        <taxon>Oryzinae</taxon>
        <taxon>Oryza</taxon>
    </lineage>
</organism>
<dbReference type="PANTHER" id="PTHR34686:SF6">
    <property type="entry name" value="EXPRESSED PROTEIN"/>
    <property type="match status" value="1"/>
</dbReference>
<name>A0A0E0GKC2_ORYNI</name>
<dbReference type="STRING" id="4536.A0A0E0GKC2"/>
<reference evidence="2" key="2">
    <citation type="submission" date="2018-04" db="EMBL/GenBank/DDBJ databases">
        <title>OnivRS2 (Oryza nivara Reference Sequence Version 2).</title>
        <authorList>
            <person name="Zhang J."/>
            <person name="Kudrna D."/>
            <person name="Lee S."/>
            <person name="Talag J."/>
            <person name="Rajasekar S."/>
            <person name="Welchert J."/>
            <person name="Hsing Y.-I."/>
            <person name="Wing R.A."/>
        </authorList>
    </citation>
    <scope>NUCLEOTIDE SEQUENCE [LARGE SCALE GENOMIC DNA]</scope>
    <source>
        <strain evidence="2">SL10</strain>
    </source>
</reference>
<reference evidence="2" key="1">
    <citation type="submission" date="2015-04" db="UniProtKB">
        <authorList>
            <consortium name="EnsemblPlants"/>
        </authorList>
    </citation>
    <scope>IDENTIFICATION</scope>
    <source>
        <strain evidence="2">SL10</strain>
    </source>
</reference>
<sequence>MSRPARSDAHLSPEGEAAMEAEVREYYDEAAPKRHSKPSRSEPSAVYTDALVPDDSHPELDRFQQLEAHTEKLVCEGGKAGDEFVETEYYKDLGCVGKQHHTTGTGFIKMDKPSADASFHLSDDPDASERHASCKGNPATNEWIPSADTIEGVCWLTRTRARQHDDVHEDLCWDINPRLIGFAEGRSSAVLRTPKDYSLLNKIKHRMPLLNKICLWDVNFYFSRGLLLIVV</sequence>
<evidence type="ECO:0000256" key="1">
    <source>
        <dbReference type="SAM" id="MobiDB-lite"/>
    </source>
</evidence>
<feature type="compositionally biased region" description="Basic and acidic residues" evidence="1">
    <location>
        <begin position="1"/>
        <end position="13"/>
    </location>
</feature>
<dbReference type="eggNOG" id="ENOG502S2HZ">
    <property type="taxonomic scope" value="Eukaryota"/>
</dbReference>
<dbReference type="AlphaFoldDB" id="A0A0E0GKC2"/>
<dbReference type="PANTHER" id="PTHR34686">
    <property type="entry name" value="MATERNAL EFFECT EMBRYO ARREST PROTEIN"/>
    <property type="match status" value="1"/>
</dbReference>
<feature type="compositionally biased region" description="Basic and acidic residues" evidence="1">
    <location>
        <begin position="21"/>
        <end position="32"/>
    </location>
</feature>
<keyword evidence="3" id="KW-1185">Reference proteome</keyword>
<evidence type="ECO:0000313" key="3">
    <source>
        <dbReference type="Proteomes" id="UP000006591"/>
    </source>
</evidence>
<evidence type="ECO:0000313" key="2">
    <source>
        <dbReference type="EnsemblPlants" id="ONIVA03G12910.2"/>
    </source>
</evidence>
<feature type="region of interest" description="Disordered" evidence="1">
    <location>
        <begin position="1"/>
        <end position="46"/>
    </location>
</feature>
<feature type="compositionally biased region" description="Basic and acidic residues" evidence="1">
    <location>
        <begin position="121"/>
        <end position="132"/>
    </location>
</feature>
<dbReference type="OMA" id="HVYKGNP"/>